<dbReference type="EMBL" id="FCON02000020">
    <property type="protein sequence ID" value="SAL48829.1"/>
    <property type="molecule type" value="Genomic_DNA"/>
</dbReference>
<gene>
    <name evidence="3" type="ORF">AWB68_02406</name>
</gene>
<keyword evidence="4" id="KW-1185">Reference proteome</keyword>
<evidence type="ECO:0000313" key="4">
    <source>
        <dbReference type="Proteomes" id="UP000054770"/>
    </source>
</evidence>
<protein>
    <submittedName>
        <fullName evidence="3">Uncharacterized protein</fullName>
    </submittedName>
</protein>
<dbReference type="Gene3D" id="3.30.420.40">
    <property type="match status" value="2"/>
</dbReference>
<dbReference type="InterPro" id="IPR040607">
    <property type="entry name" value="ALP_N"/>
</dbReference>
<reference evidence="3" key="1">
    <citation type="submission" date="2016-01" db="EMBL/GenBank/DDBJ databases">
        <authorList>
            <person name="Peeters C."/>
        </authorList>
    </citation>
    <scope>NUCLEOTIDE SEQUENCE [LARGE SCALE GENOMIC DNA]</scope>
    <source>
        <strain evidence="3">LMG 22940</strain>
    </source>
</reference>
<dbReference type="InterPro" id="IPR049067">
    <property type="entry name" value="MreB-like_C"/>
</dbReference>
<feature type="domain" description="Actin-like protein N-terminal" evidence="1">
    <location>
        <begin position="21"/>
        <end position="171"/>
    </location>
</feature>
<evidence type="ECO:0000259" key="1">
    <source>
        <dbReference type="Pfam" id="PF17989"/>
    </source>
</evidence>
<evidence type="ECO:0000313" key="3">
    <source>
        <dbReference type="EMBL" id="SAL48829.1"/>
    </source>
</evidence>
<sequence length="353" mass="38022">MKRCDASIELLERELKAQVFAVDVGYGNTKCAFRMGSDLATLMFPSLAPLNVNEAVSSFGQGVLSDRKVEAIEVEGTIYEVGPGVDRSSAYGNAGRILSEDFCTTPNYAALLYGALRFAGVTEVERLVLGLPVHSIGKYSASIREAFTGTLNFGHGPVQIASVKVIPQPLGSLVAFSEYGGSRFDRKNAHLVIDVGYFTTDWVVANGFTMLDRRSGGAPGGASQIYQRMASLIGKEEGEPVTDIERIDEQLRAKDPLLFYGKDIDLLPYLEQSQAVVLSTVKEIQNKVGRTADIRSIVLTGGGAALYEPTIRAAFPRTQVDLLDAPCFANVKGFLIIGESTLARERKLLGAAA</sequence>
<dbReference type="Pfam" id="PF21522">
    <property type="entry name" value="MreB-like_C"/>
    <property type="match status" value="1"/>
</dbReference>
<proteinExistence type="predicted"/>
<feature type="domain" description="Actin homologue MreB-like C-terminal" evidence="2">
    <location>
        <begin position="192"/>
        <end position="311"/>
    </location>
</feature>
<dbReference type="NCBIfam" id="TIGR03739">
    <property type="entry name" value="PRTRC_D"/>
    <property type="match status" value="1"/>
</dbReference>
<comment type="caution">
    <text evidence="3">The sequence shown here is derived from an EMBL/GenBank/DDBJ whole genome shotgun (WGS) entry which is preliminary data.</text>
</comment>
<dbReference type="Pfam" id="PF17989">
    <property type="entry name" value="ALP_N"/>
    <property type="match status" value="1"/>
</dbReference>
<evidence type="ECO:0000259" key="2">
    <source>
        <dbReference type="Pfam" id="PF21522"/>
    </source>
</evidence>
<dbReference type="InterPro" id="IPR043129">
    <property type="entry name" value="ATPase_NBD"/>
</dbReference>
<dbReference type="AlphaFoldDB" id="A0A158HXX8"/>
<name>A0A158HXX8_9BURK</name>
<accession>A0A158HXX8</accession>
<dbReference type="Proteomes" id="UP000054770">
    <property type="component" value="Unassembled WGS sequence"/>
</dbReference>
<dbReference type="SUPFAM" id="SSF53067">
    <property type="entry name" value="Actin-like ATPase domain"/>
    <property type="match status" value="2"/>
</dbReference>
<organism evidence="3 4">
    <name type="scientific">Caballeronia choica</name>
    <dbReference type="NCBI Taxonomy" id="326476"/>
    <lineage>
        <taxon>Bacteria</taxon>
        <taxon>Pseudomonadati</taxon>
        <taxon>Pseudomonadota</taxon>
        <taxon>Betaproteobacteria</taxon>
        <taxon>Burkholderiales</taxon>
        <taxon>Burkholderiaceae</taxon>
        <taxon>Caballeronia</taxon>
    </lineage>
</organism>
<dbReference type="InterPro" id="IPR022389">
    <property type="entry name" value="PRTRC_protein-D"/>
</dbReference>